<evidence type="ECO:0000259" key="1">
    <source>
        <dbReference type="Pfam" id="PF06863"/>
    </source>
</evidence>
<organism evidence="2 3">
    <name type="scientific">Flavivirga aquatica</name>
    <dbReference type="NCBI Taxonomy" id="1849968"/>
    <lineage>
        <taxon>Bacteria</taxon>
        <taxon>Pseudomonadati</taxon>
        <taxon>Bacteroidota</taxon>
        <taxon>Flavobacteriia</taxon>
        <taxon>Flavobacteriales</taxon>
        <taxon>Flavobacteriaceae</taxon>
        <taxon>Flavivirga</taxon>
    </lineage>
</organism>
<dbReference type="AlphaFoldDB" id="A0A1E5SHR5"/>
<reference evidence="2 3" key="1">
    <citation type="submission" date="2016-05" db="EMBL/GenBank/DDBJ databases">
        <title>Draft Genome Sequence of Algibacter sp. Strain SK-16 Isolated from the Surface Water of Aburatsubo Inlet.</title>
        <authorList>
            <person name="Wong S.-K."/>
            <person name="Yoshizawa S."/>
            <person name="Nakajima Y."/>
            <person name="Ogura Y."/>
            <person name="Tetsuya H."/>
            <person name="Hamasaki K."/>
        </authorList>
    </citation>
    <scope>NUCLEOTIDE SEQUENCE [LARGE SCALE GENOMIC DNA]</scope>
    <source>
        <strain evidence="2 3">SK-16</strain>
    </source>
</reference>
<dbReference type="STRING" id="1849968.A8C32_05555"/>
<dbReference type="EMBL" id="MDJD01000054">
    <property type="protein sequence ID" value="OEJ98665.1"/>
    <property type="molecule type" value="Genomic_DNA"/>
</dbReference>
<feature type="domain" description="DUF1254" evidence="1">
    <location>
        <begin position="97"/>
        <end position="214"/>
    </location>
</feature>
<evidence type="ECO:0000313" key="2">
    <source>
        <dbReference type="EMBL" id="OEJ98665.1"/>
    </source>
</evidence>
<accession>A0A1E5SHR5</accession>
<protein>
    <recommendedName>
        <fullName evidence="1">DUF1254 domain-containing protein</fullName>
    </recommendedName>
</protein>
<dbReference type="OrthoDB" id="272779at2"/>
<dbReference type="Proteomes" id="UP000095713">
    <property type="component" value="Unassembled WGS sequence"/>
</dbReference>
<dbReference type="SUPFAM" id="SSF160935">
    <property type="entry name" value="VPA0735-like"/>
    <property type="match status" value="1"/>
</dbReference>
<gene>
    <name evidence="2" type="ORF">A8C32_05555</name>
</gene>
<comment type="caution">
    <text evidence="2">The sequence shown here is derived from an EMBL/GenBank/DDBJ whole genome shotgun (WGS) entry which is preliminary data.</text>
</comment>
<keyword evidence="3" id="KW-1185">Reference proteome</keyword>
<name>A0A1E5SHR5_9FLAO</name>
<dbReference type="InterPro" id="IPR010679">
    <property type="entry name" value="DUF1254"/>
</dbReference>
<dbReference type="Pfam" id="PF06863">
    <property type="entry name" value="DUF1254"/>
    <property type="match status" value="1"/>
</dbReference>
<sequence length="222" mass="25380">MNENNLDDVMDVNVAQKQPIFKADVPKNILTPDIVETERLGTLNFFDGMPLPDTIEKVYDNLDYLRGVETFLNGIPAASVYAVLEGIKSEGVNPEDLAIFEELMDARSLFLTANSTTIYCIAELNVKDAPIVIETPANILGPIDDAYFRYVTDLVPEKTTVFKHIDDETHIPDTYDMRTTRTYRNLMFFRVTVPDGKTRPETVQDIKDNFKMYPYLNIRFYS</sequence>
<evidence type="ECO:0000313" key="3">
    <source>
        <dbReference type="Proteomes" id="UP000095713"/>
    </source>
</evidence>
<proteinExistence type="predicted"/>
<dbReference type="Gene3D" id="2.60.40.1610">
    <property type="entry name" value="Domain of unknown function DUF1254"/>
    <property type="match status" value="1"/>
</dbReference>
<dbReference type="InterPro" id="IPR037050">
    <property type="entry name" value="DUF1254_sf"/>
</dbReference>
<dbReference type="RefSeq" id="WP_069831350.1">
    <property type="nucleotide sequence ID" value="NZ_MDJD01000054.1"/>
</dbReference>